<dbReference type="Pfam" id="PF00085">
    <property type="entry name" value="Thioredoxin"/>
    <property type="match status" value="1"/>
</dbReference>
<organism evidence="3">
    <name type="scientific">viral metagenome</name>
    <dbReference type="NCBI Taxonomy" id="1070528"/>
    <lineage>
        <taxon>unclassified sequences</taxon>
        <taxon>metagenomes</taxon>
        <taxon>organismal metagenomes</taxon>
    </lineage>
</organism>
<reference evidence="3" key="1">
    <citation type="journal article" date="2020" name="Nature">
        <title>Giant virus diversity and host interactions through global metagenomics.</title>
        <authorList>
            <person name="Schulz F."/>
            <person name="Roux S."/>
            <person name="Paez-Espino D."/>
            <person name="Jungbluth S."/>
            <person name="Walsh D.A."/>
            <person name="Denef V.J."/>
            <person name="McMahon K.D."/>
            <person name="Konstantinidis K.T."/>
            <person name="Eloe-Fadrosh E.A."/>
            <person name="Kyrpides N.C."/>
            <person name="Woyke T."/>
        </authorList>
    </citation>
    <scope>NUCLEOTIDE SEQUENCE</scope>
    <source>
        <strain evidence="3">GVMAG-M-3300023179-62</strain>
    </source>
</reference>
<accession>A0A6C0H311</accession>
<dbReference type="InterPro" id="IPR036249">
    <property type="entry name" value="Thioredoxin-like_sf"/>
</dbReference>
<dbReference type="Gene3D" id="3.40.30.10">
    <property type="entry name" value="Glutaredoxin"/>
    <property type="match status" value="1"/>
</dbReference>
<dbReference type="EMBL" id="MN739859">
    <property type="protein sequence ID" value="QHT74942.1"/>
    <property type="molecule type" value="Genomic_DNA"/>
</dbReference>
<feature type="region of interest" description="Disordered" evidence="1">
    <location>
        <begin position="171"/>
        <end position="197"/>
    </location>
</feature>
<dbReference type="InterPro" id="IPR013766">
    <property type="entry name" value="Thioredoxin_domain"/>
</dbReference>
<name>A0A6C0H311_9ZZZZ</name>
<protein>
    <recommendedName>
        <fullName evidence="2">Thioredoxin domain-containing protein</fullName>
    </recommendedName>
</protein>
<dbReference type="AlphaFoldDB" id="A0A6C0H311"/>
<evidence type="ECO:0000256" key="1">
    <source>
        <dbReference type="SAM" id="MobiDB-lite"/>
    </source>
</evidence>
<dbReference type="SUPFAM" id="SSF52833">
    <property type="entry name" value="Thioredoxin-like"/>
    <property type="match status" value="1"/>
</dbReference>
<evidence type="ECO:0000313" key="3">
    <source>
        <dbReference type="EMBL" id="QHT74942.1"/>
    </source>
</evidence>
<sequence>MSGLLFLTSEDFNTQRCVKGSIMCTNIQGFSLILFYSTECVHCQSLIPIFKRMPGSVGGCQFGMINVSHNKQCVIMSRSTIAPIKVVPYIVLFINGKPHMRYNGPYVAEEIGRFIVEVARSVQKEETSEKNEKVKEDPRGGIPAYTIGHPLCGSDDNVCYLDFDEAYTKDNVGSERTKPRQNMPSQAGMGLTGRGGD</sequence>
<proteinExistence type="predicted"/>
<evidence type="ECO:0000259" key="2">
    <source>
        <dbReference type="Pfam" id="PF00085"/>
    </source>
</evidence>
<feature type="domain" description="Thioredoxin" evidence="2">
    <location>
        <begin position="30"/>
        <end position="115"/>
    </location>
</feature>
<dbReference type="CDD" id="cd02961">
    <property type="entry name" value="PDI_a_family"/>
    <property type="match status" value="1"/>
</dbReference>